<gene>
    <name evidence="4" type="ORF">F126LOC_016930</name>
    <name evidence="3" type="ORF">H4F48_11305</name>
</gene>
<accession>A0A433NJS0</accession>
<dbReference type="PANTHER" id="PTHR33741">
    <property type="entry name" value="TRANSMEMBRANE PROTEIN DDB_G0269096-RELATED"/>
    <property type="match status" value="1"/>
</dbReference>
<proteinExistence type="predicted"/>
<dbReference type="EMBL" id="JACGET010000011">
    <property type="protein sequence ID" value="MBN3106659.1"/>
    <property type="molecule type" value="Genomic_DNA"/>
</dbReference>
<name>A0A433NJS0_9GAMM</name>
<dbReference type="EMBL" id="CP065031">
    <property type="protein sequence ID" value="QPK23303.1"/>
    <property type="molecule type" value="Genomic_DNA"/>
</dbReference>
<evidence type="ECO:0000313" key="6">
    <source>
        <dbReference type="Proteomes" id="UP000762586"/>
    </source>
</evidence>
<sequence>MKRLKGGGALPPKPTFIQLMKGLVGGSIGILILSYLGQSSGVPWLMAPFGATCVILFAASASPFAQPRNVIGGHFITSAVGLIALYGFGDTLVVLSLSVGVAIMLMQYFRAVHPPAGANPLVIILAGKSAVGFEFLVTPVLLGSIVLVAIAAVINNYAEESHWPAYWHGIGQHKRQP</sequence>
<organism evidence="4 5">
    <name type="scientific">Pectobacterium brasiliense</name>
    <dbReference type="NCBI Taxonomy" id="180957"/>
    <lineage>
        <taxon>Bacteria</taxon>
        <taxon>Pseudomonadati</taxon>
        <taxon>Pseudomonadota</taxon>
        <taxon>Gammaproteobacteria</taxon>
        <taxon>Enterobacterales</taxon>
        <taxon>Pectobacteriaceae</taxon>
        <taxon>Pectobacterium</taxon>
    </lineage>
</organism>
<dbReference type="Proteomes" id="UP000762586">
    <property type="component" value="Unassembled WGS sequence"/>
</dbReference>
<keyword evidence="1" id="KW-0472">Membrane</keyword>
<feature type="transmembrane region" description="Helical" evidence="1">
    <location>
        <begin position="130"/>
        <end position="154"/>
    </location>
</feature>
<protein>
    <submittedName>
        <fullName evidence="4">HPP family protein</fullName>
    </submittedName>
</protein>
<evidence type="ECO:0000313" key="5">
    <source>
        <dbReference type="Proteomes" id="UP000269351"/>
    </source>
</evidence>
<evidence type="ECO:0000313" key="4">
    <source>
        <dbReference type="EMBL" id="QPK23303.1"/>
    </source>
</evidence>
<dbReference type="InterPro" id="IPR007065">
    <property type="entry name" value="HPP"/>
</dbReference>
<dbReference type="RefSeq" id="WP_119871342.1">
    <property type="nucleotide sequence ID" value="NZ_BSWF01000001.1"/>
</dbReference>
<dbReference type="AlphaFoldDB" id="A0A433NJS0"/>
<feature type="domain" description="HPP transmembrane region" evidence="2">
    <location>
        <begin position="12"/>
        <end position="164"/>
    </location>
</feature>
<evidence type="ECO:0000259" key="2">
    <source>
        <dbReference type="Pfam" id="PF04982"/>
    </source>
</evidence>
<dbReference type="Pfam" id="PF04982">
    <property type="entry name" value="TM_HPP"/>
    <property type="match status" value="1"/>
</dbReference>
<dbReference type="Proteomes" id="UP000269351">
    <property type="component" value="Chromosome"/>
</dbReference>
<feature type="transmembrane region" description="Helical" evidence="1">
    <location>
        <begin position="42"/>
        <end position="62"/>
    </location>
</feature>
<keyword evidence="1" id="KW-1133">Transmembrane helix</keyword>
<reference evidence="3 6" key="1">
    <citation type="submission" date="2020-07" db="EMBL/GenBank/DDBJ databases">
        <title>A pangenomic view of the genus Pectobacterium provides insights into genome organization, phylogeny, and virulence.</title>
        <authorList>
            <person name="Jonkheer E."/>
            <person name="Brankovics B."/>
            <person name="Houwers I."/>
            <person name="Van Der Wolf J."/>
            <person name="Bonants P."/>
            <person name="Vreeburg R."/>
            <person name="Bollema R."/>
            <person name="De Haan J."/>
            <person name="Berke L."/>
            <person name="De Ridder D."/>
            <person name="Smit S."/>
            <person name="Van Der Lee T.A.J."/>
        </authorList>
    </citation>
    <scope>NUCLEOTIDE SEQUENCE [LARGE SCALE GENOMIC DNA]</scope>
    <source>
        <strain evidence="3 6">NAK:384</strain>
    </source>
</reference>
<evidence type="ECO:0000256" key="1">
    <source>
        <dbReference type="SAM" id="Phobius"/>
    </source>
</evidence>
<keyword evidence="6" id="KW-1185">Reference proteome</keyword>
<dbReference type="InterPro" id="IPR058581">
    <property type="entry name" value="TM_HPP"/>
</dbReference>
<reference evidence="4 5" key="2">
    <citation type="submission" date="2020-11" db="EMBL/GenBank/DDBJ databases">
        <title>Complete genome sequence of Pectobacterium brasiliense strain F126.</title>
        <authorList>
            <person name="Miroshnikov K."/>
            <person name="Vo T.N.H."/>
            <person name="Khodykina M.V."/>
            <person name="Kabanova A.P."/>
            <person name="Shneider M."/>
            <person name="Korzhenkov A."/>
            <person name="Toschakov S.V."/>
            <person name="Miroshnikov K.A."/>
            <person name="Ignatov A.N."/>
            <person name="Mikhailova Y.V."/>
            <person name="Shelenkov A."/>
            <person name="Yanushevich Y.G."/>
            <person name="Evseev P.V."/>
        </authorList>
    </citation>
    <scope>NUCLEOTIDE SEQUENCE [LARGE SCALE GENOMIC DNA]</scope>
    <source>
        <strain evidence="4 5">F126</strain>
    </source>
</reference>
<feature type="transmembrane region" description="Helical" evidence="1">
    <location>
        <begin position="16"/>
        <end position="36"/>
    </location>
</feature>
<keyword evidence="1" id="KW-0812">Transmembrane</keyword>
<dbReference type="PANTHER" id="PTHR33741:SF5">
    <property type="entry name" value="TRANSMEMBRANE PROTEIN DDB_G0269096-RELATED"/>
    <property type="match status" value="1"/>
</dbReference>
<evidence type="ECO:0000313" key="3">
    <source>
        <dbReference type="EMBL" id="MBN3106659.1"/>
    </source>
</evidence>